<dbReference type="GO" id="GO:0031505">
    <property type="term" value="P:fungal-type cell wall organization"/>
    <property type="evidence" value="ECO:0007669"/>
    <property type="project" value="TreeGrafter"/>
</dbReference>
<dbReference type="PROSITE" id="PS51762">
    <property type="entry name" value="GH16_2"/>
    <property type="match status" value="1"/>
</dbReference>
<dbReference type="GO" id="GO:0006078">
    <property type="term" value="P:(1-&gt;6)-beta-D-glucan biosynthetic process"/>
    <property type="evidence" value="ECO:0007669"/>
    <property type="project" value="TreeGrafter"/>
</dbReference>
<name>A0A8H7M7Z6_9AGAM</name>
<evidence type="ECO:0000256" key="4">
    <source>
        <dbReference type="ARBA" id="ARBA00022968"/>
    </source>
</evidence>
<dbReference type="PANTHER" id="PTHR31361">
    <property type="entry name" value="BETA-GLUCAN SYNTHESIS-ASSOCIATED PROTEIN KRE6-RELATED"/>
    <property type="match status" value="1"/>
</dbReference>
<dbReference type="InterPro" id="IPR000757">
    <property type="entry name" value="Beta-glucanase-like"/>
</dbReference>
<keyword evidence="4" id="KW-0735">Signal-anchor</keyword>
<proteinExistence type="inferred from homology"/>
<dbReference type="FunFam" id="2.60.120.200:FF:000135">
    <property type="entry name" value="Related to KRE6-glucan synthase subunit"/>
    <property type="match status" value="1"/>
</dbReference>
<dbReference type="Gene3D" id="2.60.120.200">
    <property type="match status" value="1"/>
</dbReference>
<dbReference type="PANTHER" id="PTHR31361:SF1">
    <property type="entry name" value="BETA-GLUCAN SYNTHESIS-ASSOCIATED PROTEIN KRE6-RELATED"/>
    <property type="match status" value="1"/>
</dbReference>
<dbReference type="FunFam" id="2.60.120.200:FF:000140">
    <property type="entry name" value="Beta-glucan synthesis-associated protein"/>
    <property type="match status" value="1"/>
</dbReference>
<evidence type="ECO:0000256" key="1">
    <source>
        <dbReference type="ARBA" id="ARBA00004606"/>
    </source>
</evidence>
<keyword evidence="8" id="KW-0961">Cell wall biogenesis/degradation</keyword>
<dbReference type="EMBL" id="JACYCF010000003">
    <property type="protein sequence ID" value="KAF8759157.1"/>
    <property type="molecule type" value="Genomic_DNA"/>
</dbReference>
<comment type="subcellular location">
    <subcellularLocation>
        <location evidence="1">Membrane</location>
        <topology evidence="1">Single-pass type II membrane protein</topology>
    </subcellularLocation>
</comment>
<dbReference type="GO" id="GO:0015926">
    <property type="term" value="F:glucosidase activity"/>
    <property type="evidence" value="ECO:0007669"/>
    <property type="project" value="TreeGrafter"/>
</dbReference>
<comment type="caution">
    <text evidence="10">The sequence shown here is derived from an EMBL/GenBank/DDBJ whole genome shotgun (WGS) entry which is preliminary data.</text>
</comment>
<dbReference type="InterPro" id="IPR005629">
    <property type="entry name" value="Skn1/Kre6/Sbg1"/>
</dbReference>
<accession>A0A8H7M7Z6</accession>
<reference evidence="10" key="1">
    <citation type="submission" date="2020-09" db="EMBL/GenBank/DDBJ databases">
        <title>Comparative genome analyses of four rice-infecting Rhizoctonia solani isolates reveal extensive enrichment of homogalacturonan modification genes.</title>
        <authorList>
            <person name="Lee D.-Y."/>
            <person name="Jeon J."/>
            <person name="Kim K.-T."/>
            <person name="Cheong K."/>
            <person name="Song H."/>
            <person name="Choi G."/>
            <person name="Ko J."/>
            <person name="Opiyo S.O."/>
            <person name="Zuo S."/>
            <person name="Madhav S."/>
            <person name="Lee Y.-H."/>
            <person name="Wang G.-L."/>
        </authorList>
    </citation>
    <scope>NUCLEOTIDE SEQUENCE</scope>
    <source>
        <strain evidence="10">AG1-IA B2</strain>
    </source>
</reference>
<keyword evidence="6" id="KW-0472">Membrane</keyword>
<dbReference type="AlphaFoldDB" id="A0A8H7M7Z6"/>
<keyword evidence="5" id="KW-1133">Transmembrane helix</keyword>
<evidence type="ECO:0000259" key="9">
    <source>
        <dbReference type="PROSITE" id="PS51762"/>
    </source>
</evidence>
<evidence type="ECO:0000256" key="5">
    <source>
        <dbReference type="ARBA" id="ARBA00022989"/>
    </source>
</evidence>
<organism evidence="10 11">
    <name type="scientific">Rhizoctonia solani</name>
    <dbReference type="NCBI Taxonomy" id="456999"/>
    <lineage>
        <taxon>Eukaryota</taxon>
        <taxon>Fungi</taxon>
        <taxon>Dikarya</taxon>
        <taxon>Basidiomycota</taxon>
        <taxon>Agaricomycotina</taxon>
        <taxon>Agaricomycetes</taxon>
        <taxon>Cantharellales</taxon>
        <taxon>Ceratobasidiaceae</taxon>
        <taxon>Rhizoctonia</taxon>
    </lineage>
</organism>
<dbReference type="Pfam" id="PF03935">
    <property type="entry name" value="SKN1_KRE6_Sbg1"/>
    <property type="match status" value="1"/>
</dbReference>
<dbReference type="SUPFAM" id="SSF49899">
    <property type="entry name" value="Concanavalin A-like lectins/glucanases"/>
    <property type="match status" value="1"/>
</dbReference>
<evidence type="ECO:0000313" key="10">
    <source>
        <dbReference type="EMBL" id="KAF8759157.1"/>
    </source>
</evidence>
<comment type="similarity">
    <text evidence="2">Belongs to the SKN1/KRE6 family.</text>
</comment>
<evidence type="ECO:0000256" key="2">
    <source>
        <dbReference type="ARBA" id="ARBA00010962"/>
    </source>
</evidence>
<dbReference type="InterPro" id="IPR013320">
    <property type="entry name" value="ConA-like_dom_sf"/>
</dbReference>
<dbReference type="CDD" id="cd02180">
    <property type="entry name" value="GH16_fungal_KRE6_glucanase"/>
    <property type="match status" value="1"/>
</dbReference>
<dbReference type="GO" id="GO:0005789">
    <property type="term" value="C:endoplasmic reticulum membrane"/>
    <property type="evidence" value="ECO:0007669"/>
    <property type="project" value="TreeGrafter"/>
</dbReference>
<protein>
    <submittedName>
        <fullName evidence="10">Beta-glucan synthesis-associated protein (SKN1)</fullName>
    </submittedName>
</protein>
<evidence type="ECO:0000256" key="8">
    <source>
        <dbReference type="ARBA" id="ARBA00023316"/>
    </source>
</evidence>
<sequence>MDWAHLIPTGTRVVRSLSGRVRASSWVRVAFEPVAQRVEQVAILARAVAIKPGIFVEMQAMRRKMTSHVVFEQRLSSDDDLVEWVTACANHELTIRIMPRYRTRAREVLGHITGRHTFSLRLPSTHTFFITTHLVGRAQRPGYSHVRSQSSVDYHRTETTQAVATGAIGGAFGPYSYEHTPAPPPPREAQGIGGKAQSHDLPILHPIPVTRTRYARRPPLAAINPEELPLLRAALHDDLHNPAALRKLDRQWDLFSGRGWMNVSAIVLICGSLILLFCGYPVPDLPNIPSLIDKDTPDDARTRIGYDGKKYNLVFSDEFNLDGRTFYPGDDPFWEAMDYHYWPTADLEWYDPAQAITRNGSLVLTLEEVRNHDLNFRSGMIQSWNKFCFTAGYIEVSVSLPGNARTPGYWPGAWTMGNLGRAGYGATTEGTWPYSYDACDVGTFPNQLTKDNTPEVSYRSGLSSLPGQKLSACTCPGSDHPGPSVTKGRAAPEIDIIEAQINTYLRHGEVSQSLQIAPFDVGYYWTNSTPATTVYNDDQTFINSYRGGPYQQCVSCVSATNSSNYVDEGGFGKYGFEYWSNPKKRSEGFVTWSVDDKAMWTATSASIGPNTQAQISERIVPEEPMYIILNLGLSPSFQGIDFKNLQFPATMLIDYVRVYQRAGQENIGCDPPNYPTADYINNHIVAYTNYNLTTWGAANFTFPRNRLYDGC</sequence>
<dbReference type="Proteomes" id="UP000614334">
    <property type="component" value="Unassembled WGS sequence"/>
</dbReference>
<evidence type="ECO:0000256" key="7">
    <source>
        <dbReference type="ARBA" id="ARBA00023180"/>
    </source>
</evidence>
<dbReference type="GO" id="GO:0005886">
    <property type="term" value="C:plasma membrane"/>
    <property type="evidence" value="ECO:0007669"/>
    <property type="project" value="TreeGrafter"/>
</dbReference>
<evidence type="ECO:0000256" key="3">
    <source>
        <dbReference type="ARBA" id="ARBA00022692"/>
    </source>
</evidence>
<evidence type="ECO:0000313" key="11">
    <source>
        <dbReference type="Proteomes" id="UP000614334"/>
    </source>
</evidence>
<evidence type="ECO:0000256" key="6">
    <source>
        <dbReference type="ARBA" id="ARBA00023136"/>
    </source>
</evidence>
<keyword evidence="3" id="KW-0812">Transmembrane</keyword>
<gene>
    <name evidence="10" type="ORF">RHS01_02664</name>
</gene>
<keyword evidence="7" id="KW-0325">Glycoprotein</keyword>
<feature type="domain" description="GH16" evidence="9">
    <location>
        <begin position="275"/>
        <end position="664"/>
    </location>
</feature>